<proteinExistence type="predicted"/>
<name>A0ACC6PMH1_9ACTN</name>
<evidence type="ECO:0000313" key="2">
    <source>
        <dbReference type="Proteomes" id="UP001377168"/>
    </source>
</evidence>
<evidence type="ECO:0000313" key="1">
    <source>
        <dbReference type="EMBL" id="MEJ8632552.1"/>
    </source>
</evidence>
<dbReference type="Proteomes" id="UP001377168">
    <property type="component" value="Unassembled WGS sequence"/>
</dbReference>
<sequence>MSEDPTRISRDEVEAFMRKLQTWGEGLNDKEKVLLQTVMTPPEDIQSGTPTVERRGFEFDAFTIEVPLETLVGRFRFENQEHQLYIKESGPSWVRFIQRPTR</sequence>
<protein>
    <submittedName>
        <fullName evidence="1">Uncharacterized protein</fullName>
    </submittedName>
</protein>
<keyword evidence="2" id="KW-1185">Reference proteome</keyword>
<dbReference type="EMBL" id="JBBKAJ010000022">
    <property type="protein sequence ID" value="MEJ8632552.1"/>
    <property type="molecule type" value="Genomic_DNA"/>
</dbReference>
<comment type="caution">
    <text evidence="1">The sequence shown here is derived from an EMBL/GenBank/DDBJ whole genome shotgun (WGS) entry which is preliminary data.</text>
</comment>
<organism evidence="1 2">
    <name type="scientific">Streptomyces achmelvichensis</name>
    <dbReference type="NCBI Taxonomy" id="3134111"/>
    <lineage>
        <taxon>Bacteria</taxon>
        <taxon>Bacillati</taxon>
        <taxon>Actinomycetota</taxon>
        <taxon>Actinomycetes</taxon>
        <taxon>Kitasatosporales</taxon>
        <taxon>Streptomycetaceae</taxon>
        <taxon>Streptomyces</taxon>
    </lineage>
</organism>
<reference evidence="1" key="1">
    <citation type="submission" date="2024-03" db="EMBL/GenBank/DDBJ databases">
        <title>Novel Streptomyces species of biotechnological and ecological value are a feature of Machair soil.</title>
        <authorList>
            <person name="Prole J.R."/>
            <person name="Goodfellow M."/>
            <person name="Allenby N."/>
            <person name="Ward A.C."/>
        </authorList>
    </citation>
    <scope>NUCLEOTIDE SEQUENCE</scope>
    <source>
        <strain evidence="1">MS2.AVA.5</strain>
    </source>
</reference>
<accession>A0ACC6PMH1</accession>
<gene>
    <name evidence="1" type="ORF">WKI67_03875</name>
</gene>